<accession>A0AAP6L3W4</accession>
<organism evidence="1 2">
    <name type="scientific">Aeromonas media</name>
    <dbReference type="NCBI Taxonomy" id="651"/>
    <lineage>
        <taxon>Bacteria</taxon>
        <taxon>Pseudomonadati</taxon>
        <taxon>Pseudomonadota</taxon>
        <taxon>Gammaproteobacteria</taxon>
        <taxon>Aeromonadales</taxon>
        <taxon>Aeromonadaceae</taxon>
        <taxon>Aeromonas</taxon>
    </lineage>
</organism>
<sequence>GFLLPDVSPKPATACRIRVCLFPCVHQFRHLLVLMSFGTGGFVCCRAWLSTLTSFPFDSSRGAILLKPGIGPAIGVVSAS</sequence>
<reference evidence="1" key="1">
    <citation type="submission" date="2023-11" db="EMBL/GenBank/DDBJ databases">
        <title>WGS of Aeromonas in Northern Israel.</title>
        <authorList>
            <person name="Hershko Y."/>
        </authorList>
    </citation>
    <scope>NUCLEOTIDE SEQUENCE</scope>
    <source>
        <strain evidence="1">02297</strain>
    </source>
</reference>
<dbReference type="RefSeq" id="WP_319917338.1">
    <property type="nucleotide sequence ID" value="NZ_JAWZXF010000012.1"/>
</dbReference>
<evidence type="ECO:0000313" key="1">
    <source>
        <dbReference type="EMBL" id="MDX7922823.1"/>
    </source>
</evidence>
<name>A0AAP6L3W4_AERME</name>
<proteinExistence type="predicted"/>
<comment type="caution">
    <text evidence="1">The sequence shown here is derived from an EMBL/GenBank/DDBJ whole genome shotgun (WGS) entry which is preliminary data.</text>
</comment>
<evidence type="ECO:0000313" key="2">
    <source>
        <dbReference type="Proteomes" id="UP001285835"/>
    </source>
</evidence>
<dbReference type="EMBL" id="JAWZXF010000012">
    <property type="protein sequence ID" value="MDX7922823.1"/>
    <property type="molecule type" value="Genomic_DNA"/>
</dbReference>
<gene>
    <name evidence="1" type="ORF">SJS82_12885</name>
</gene>
<feature type="non-terminal residue" evidence="1">
    <location>
        <position position="1"/>
    </location>
</feature>
<protein>
    <submittedName>
        <fullName evidence="1">Uncharacterized protein</fullName>
    </submittedName>
</protein>
<dbReference type="Proteomes" id="UP001285835">
    <property type="component" value="Unassembled WGS sequence"/>
</dbReference>
<dbReference type="AlphaFoldDB" id="A0AAP6L3W4"/>